<accession>A0A832ULV9</accession>
<proteinExistence type="predicted"/>
<dbReference type="EMBL" id="DVAD01000012">
    <property type="protein sequence ID" value="HIJ99593.1"/>
    <property type="molecule type" value="Genomic_DNA"/>
</dbReference>
<protein>
    <submittedName>
        <fullName evidence="1">Uncharacterized protein</fullName>
    </submittedName>
</protein>
<gene>
    <name evidence="1" type="ORF">H1011_02100</name>
</gene>
<reference evidence="1 2" key="1">
    <citation type="journal article" name="Nat. Commun.">
        <title>Undinarchaeota illuminate DPANN phylogeny and the impact of gene transfer on archaeal evolution.</title>
        <authorList>
            <person name="Dombrowski N."/>
            <person name="Williams T.A."/>
            <person name="Sun J."/>
            <person name="Woodcroft B.J."/>
            <person name="Lee J.H."/>
            <person name="Minh B.Q."/>
            <person name="Rinke C."/>
            <person name="Spang A."/>
        </authorList>
    </citation>
    <scope>NUCLEOTIDE SEQUENCE [LARGE SCALE GENOMIC DNA]</scope>
    <source>
        <strain evidence="1">MAG_bin17</strain>
    </source>
</reference>
<organism evidence="1 2">
    <name type="scientific">Candidatus Undinarchaeum marinum</name>
    <dbReference type="NCBI Taxonomy" id="2756141"/>
    <lineage>
        <taxon>Archaea</taxon>
        <taxon>Candidatus Undinarchaeota</taxon>
        <taxon>Candidatus Undinarchaeia</taxon>
        <taxon>Candidatus Undinarchaeales</taxon>
        <taxon>Candidatus Undinarchaeaceae</taxon>
        <taxon>Candidatus Undinarchaeum</taxon>
    </lineage>
</organism>
<dbReference type="Proteomes" id="UP000604391">
    <property type="component" value="Unassembled WGS sequence"/>
</dbReference>
<sequence length="193" mass="22236">LTGEEKYLDAVTNSLENLHKYSDWGRTDAYADTVESALYLASYVEMPDSVFIWMDEMMGDMNRIGLEHDYKDGNYIRTSLMYALYHTKGAYLEEWRSGTRIGGHIENGTLYLHISVDEPRNVTIMLDTPRHANILGLERNYPRLNAFPEWYVVSDSSYTITVDEFSETISNIKNGFLVYVDDSVNIKIEPNYG</sequence>
<keyword evidence="2" id="KW-1185">Reference proteome</keyword>
<evidence type="ECO:0000313" key="1">
    <source>
        <dbReference type="EMBL" id="HIJ99593.1"/>
    </source>
</evidence>
<feature type="non-terminal residue" evidence="1">
    <location>
        <position position="1"/>
    </location>
</feature>
<name>A0A832ULV9_9ARCH</name>
<evidence type="ECO:0000313" key="2">
    <source>
        <dbReference type="Proteomes" id="UP000604391"/>
    </source>
</evidence>
<dbReference type="AlphaFoldDB" id="A0A832ULV9"/>
<comment type="caution">
    <text evidence="1">The sequence shown here is derived from an EMBL/GenBank/DDBJ whole genome shotgun (WGS) entry which is preliminary data.</text>
</comment>